<dbReference type="KEGG" id="ati:AL072_15520"/>
<dbReference type="EMBL" id="CP012402">
    <property type="protein sequence ID" value="ALG72497.1"/>
    <property type="molecule type" value="Genomic_DNA"/>
</dbReference>
<proteinExistence type="predicted"/>
<reference evidence="3" key="1">
    <citation type="submission" date="2015-08" db="EMBL/GenBank/DDBJ databases">
        <title>Complete Genome Sequence of Azospirillum thiophilum BV-S.</title>
        <authorList>
            <person name="Fomenkov A."/>
            <person name="Vincze T."/>
            <person name="Grabovich M."/>
            <person name="Dubinina G."/>
            <person name="Orlova M."/>
            <person name="Belousova E."/>
            <person name="Roberts R.J."/>
        </authorList>
    </citation>
    <scope>NUCLEOTIDE SEQUENCE [LARGE SCALE GENOMIC DNA]</scope>
    <source>
        <strain evidence="3">BV-S</strain>
    </source>
</reference>
<evidence type="ECO:0000259" key="1">
    <source>
        <dbReference type="Pfam" id="PF08898"/>
    </source>
</evidence>
<keyword evidence="3" id="KW-1185">Reference proteome</keyword>
<accession>A0AAC8VZY8</accession>
<evidence type="ECO:0000313" key="3">
    <source>
        <dbReference type="Proteomes" id="UP000069935"/>
    </source>
</evidence>
<name>A0AAC8VZY8_9PROT</name>
<dbReference type="AlphaFoldDB" id="A0AAC8VZY8"/>
<organism evidence="2 3">
    <name type="scientific">Azospirillum thiophilum</name>
    <dbReference type="NCBI Taxonomy" id="528244"/>
    <lineage>
        <taxon>Bacteria</taxon>
        <taxon>Pseudomonadati</taxon>
        <taxon>Pseudomonadota</taxon>
        <taxon>Alphaproteobacteria</taxon>
        <taxon>Rhodospirillales</taxon>
        <taxon>Azospirillaceae</taxon>
        <taxon>Azospirillum</taxon>
    </lineage>
</organism>
<feature type="domain" description="DUF1843" evidence="1">
    <location>
        <begin position="13"/>
        <end position="63"/>
    </location>
</feature>
<dbReference type="RefSeq" id="WP_045586234.1">
    <property type="nucleotide sequence ID" value="NZ_CP012402.1"/>
</dbReference>
<dbReference type="Pfam" id="PF08898">
    <property type="entry name" value="DUF1843"/>
    <property type="match status" value="1"/>
</dbReference>
<sequence>MSTEPQNKTSVRPYGPAIVEAISTGDLAKMKEVAAAAEEHLAQYGDVGRLLQHLKIEIAKAEASA</sequence>
<gene>
    <name evidence="2" type="ORF">AL072_15520</name>
</gene>
<evidence type="ECO:0000313" key="2">
    <source>
        <dbReference type="EMBL" id="ALG72497.1"/>
    </source>
</evidence>
<protein>
    <recommendedName>
        <fullName evidence="1">DUF1843 domain-containing protein</fullName>
    </recommendedName>
</protein>
<dbReference type="Proteomes" id="UP000069935">
    <property type="component" value="Chromosome 2"/>
</dbReference>
<reference evidence="2 3" key="2">
    <citation type="journal article" date="2016" name="Genome Announc.">
        <title>Complete Genome Sequence of a Strain of Azospirillum thiophilum Isolated from a Sulfide Spring.</title>
        <authorList>
            <person name="Fomenkov A."/>
            <person name="Vincze T."/>
            <person name="Grabovich M."/>
            <person name="Anton B.P."/>
            <person name="Dubinina G."/>
            <person name="Orlova M."/>
            <person name="Belousova E."/>
            <person name="Roberts R.J."/>
        </authorList>
    </citation>
    <scope>NUCLEOTIDE SEQUENCE [LARGE SCALE GENOMIC DNA]</scope>
    <source>
        <strain evidence="2 3">BV-S</strain>
    </source>
</reference>
<dbReference type="InterPro" id="IPR014994">
    <property type="entry name" value="DUF1843"/>
</dbReference>